<evidence type="ECO:0000313" key="2">
    <source>
        <dbReference type="Proteomes" id="UP000271974"/>
    </source>
</evidence>
<accession>A0A3S0Z6W3</accession>
<dbReference type="OrthoDB" id="6046294at2759"/>
<keyword evidence="2" id="KW-1185">Reference proteome</keyword>
<evidence type="ECO:0000313" key="1">
    <source>
        <dbReference type="EMBL" id="RUS71993.1"/>
    </source>
</evidence>
<dbReference type="InterPro" id="IPR029034">
    <property type="entry name" value="Cystine-knot_cytokine"/>
</dbReference>
<evidence type="ECO:0008006" key="3">
    <source>
        <dbReference type="Google" id="ProtNLM"/>
    </source>
</evidence>
<comment type="caution">
    <text evidence="1">The sequence shown here is derived from an EMBL/GenBank/DDBJ whole genome shotgun (WGS) entry which is preliminary data.</text>
</comment>
<dbReference type="Gene3D" id="2.10.90.10">
    <property type="entry name" value="Cystine-knot cytokines"/>
    <property type="match status" value="1"/>
</dbReference>
<dbReference type="SUPFAM" id="SSF57501">
    <property type="entry name" value="Cystine-knot cytokines"/>
    <property type="match status" value="1"/>
</dbReference>
<dbReference type="AlphaFoldDB" id="A0A3S0Z6W3"/>
<name>A0A3S0Z6W3_ELYCH</name>
<dbReference type="Proteomes" id="UP000271974">
    <property type="component" value="Unassembled WGS sequence"/>
</dbReference>
<gene>
    <name evidence="1" type="ORF">EGW08_020241</name>
</gene>
<dbReference type="EMBL" id="RQTK01001132">
    <property type="protein sequence ID" value="RUS71993.1"/>
    <property type="molecule type" value="Genomic_DNA"/>
</dbReference>
<proteinExistence type="predicted"/>
<protein>
    <recommendedName>
        <fullName evidence="3">Spaetzle domain-containing protein</fullName>
    </recommendedName>
</protein>
<organism evidence="1 2">
    <name type="scientific">Elysia chlorotica</name>
    <name type="common">Eastern emerald elysia</name>
    <name type="synonym">Sea slug</name>
    <dbReference type="NCBI Taxonomy" id="188477"/>
    <lineage>
        <taxon>Eukaryota</taxon>
        <taxon>Metazoa</taxon>
        <taxon>Spiralia</taxon>
        <taxon>Lophotrochozoa</taxon>
        <taxon>Mollusca</taxon>
        <taxon>Gastropoda</taxon>
        <taxon>Heterobranchia</taxon>
        <taxon>Euthyneura</taxon>
        <taxon>Panpulmonata</taxon>
        <taxon>Sacoglossa</taxon>
        <taxon>Placobranchoidea</taxon>
        <taxon>Plakobranchidae</taxon>
        <taxon>Elysia</taxon>
    </lineage>
</organism>
<reference evidence="1 2" key="1">
    <citation type="submission" date="2019-01" db="EMBL/GenBank/DDBJ databases">
        <title>A draft genome assembly of the solar-powered sea slug Elysia chlorotica.</title>
        <authorList>
            <person name="Cai H."/>
            <person name="Li Q."/>
            <person name="Fang X."/>
            <person name="Li J."/>
            <person name="Curtis N.E."/>
            <person name="Altenburger A."/>
            <person name="Shibata T."/>
            <person name="Feng M."/>
            <person name="Maeda T."/>
            <person name="Schwartz J.A."/>
            <person name="Shigenobu S."/>
            <person name="Lundholm N."/>
            <person name="Nishiyama T."/>
            <person name="Yang H."/>
            <person name="Hasebe M."/>
            <person name="Li S."/>
            <person name="Pierce S.K."/>
            <person name="Wang J."/>
        </authorList>
    </citation>
    <scope>NUCLEOTIDE SEQUENCE [LARGE SCALE GENOMIC DNA]</scope>
    <source>
        <strain evidence="1">EC2010</strain>
        <tissue evidence="1">Whole organism of an adult</tissue>
    </source>
</reference>
<sequence>MTDVTAGIMPPEAPRRTLMDTALLPECQRVVPALLLCLLTCFVATHARWWSCGRSCSRCVRQVMPMEELIGQFYPGLFSLTPPAAGSPTLSSKTAVFGSSMVNSASAEIPNALRSSNSVDKNYAEHFSDANNSLRHEDHSGGSESFRMTPLAHLRSPFLECCETITEYVTPPNVTIQGKTYRVVHLSRAFQFIPIGRCRPGSICSYGECVDQFRAHWILVYNHTDTSMGPPVSFSPIEVPSHCECINVGRS</sequence>